<keyword evidence="3" id="KW-1185">Reference proteome</keyword>
<keyword evidence="1" id="KW-0732">Signal</keyword>
<evidence type="ECO:0008006" key="4">
    <source>
        <dbReference type="Google" id="ProtNLM"/>
    </source>
</evidence>
<comment type="caution">
    <text evidence="2">The sequence shown here is derived from an EMBL/GenBank/DDBJ whole genome shotgun (WGS) entry which is preliminary data.</text>
</comment>
<feature type="signal peptide" evidence="1">
    <location>
        <begin position="1"/>
        <end position="18"/>
    </location>
</feature>
<feature type="chain" id="PRO_5004901291" description="Solute-binding protein family 3/N-terminal domain-containing protein" evidence="1">
    <location>
        <begin position="19"/>
        <end position="287"/>
    </location>
</feature>
<dbReference type="STRING" id="1328313.DS2_13819"/>
<dbReference type="AlphaFoldDB" id="W7QV31"/>
<name>W7QV31_9ALTE</name>
<reference evidence="2 3" key="1">
    <citation type="journal article" date="2014" name="Genome Announc.">
        <title>Draft Genome Sequence of the Agar-Degrading Bacterium Catenovulum sp. Strain DS-2, Isolated from Intestines of Haliotis diversicolor.</title>
        <authorList>
            <person name="Shan D."/>
            <person name="Li X."/>
            <person name="Gu Z."/>
            <person name="Wei G."/>
            <person name="Gao Z."/>
            <person name="Shao Z."/>
        </authorList>
    </citation>
    <scope>NUCLEOTIDE SEQUENCE [LARGE SCALE GENOMIC DNA]</scope>
    <source>
        <strain evidence="2 3">DS-2</strain>
    </source>
</reference>
<dbReference type="EMBL" id="ARZY01000028">
    <property type="protein sequence ID" value="EWH09155.1"/>
    <property type="molecule type" value="Genomic_DNA"/>
</dbReference>
<accession>W7QV31</accession>
<evidence type="ECO:0000313" key="3">
    <source>
        <dbReference type="Proteomes" id="UP000019276"/>
    </source>
</evidence>
<evidence type="ECO:0000313" key="2">
    <source>
        <dbReference type="EMBL" id="EWH09155.1"/>
    </source>
</evidence>
<evidence type="ECO:0000256" key="1">
    <source>
        <dbReference type="SAM" id="SignalP"/>
    </source>
</evidence>
<organism evidence="2 3">
    <name type="scientific">Catenovulum agarivorans DS-2</name>
    <dbReference type="NCBI Taxonomy" id="1328313"/>
    <lineage>
        <taxon>Bacteria</taxon>
        <taxon>Pseudomonadati</taxon>
        <taxon>Pseudomonadota</taxon>
        <taxon>Gammaproteobacteria</taxon>
        <taxon>Alteromonadales</taxon>
        <taxon>Alteromonadaceae</taxon>
        <taxon>Catenovulum</taxon>
    </lineage>
</organism>
<dbReference type="Proteomes" id="UP000019276">
    <property type="component" value="Unassembled WGS sequence"/>
</dbReference>
<dbReference type="SUPFAM" id="SSF53850">
    <property type="entry name" value="Periplasmic binding protein-like II"/>
    <property type="match status" value="1"/>
</dbReference>
<dbReference type="OrthoDB" id="547680at2"/>
<protein>
    <recommendedName>
        <fullName evidence="4">Solute-binding protein family 3/N-terminal domain-containing protein</fullName>
    </recommendedName>
</protein>
<proteinExistence type="predicted"/>
<sequence length="287" mass="33151">MAHWVKLFLLLFSFHSYAIDTVKIATGHSHTDIRYLYNKELLIKALEVTSSSFGLYQLSVLKGAIPNPRRLNALKQGVVLNVAGMLANDNWDRNAIRVKTPIRRGIFNYRLLLINKNNLSKFKHISSIETLKTLSVGLRRGWKTHKIMQHLGFNVASSHNYDSLFAMLNKNRFDYIPRGVHEIYPELAAQSKQFKNLTIEPKLAIYMPLPEYFYVSPLTPSLAVRLDHGIKILLENGFVDQLLDQYYGDFIHQADINNRTIINVGNPFIDQSQKLQTPHQWYNKQEN</sequence>
<dbReference type="RefSeq" id="WP_035015415.1">
    <property type="nucleotide sequence ID" value="NZ_ARZY01000028.1"/>
</dbReference>
<dbReference type="eggNOG" id="COG0834">
    <property type="taxonomic scope" value="Bacteria"/>
</dbReference>
<gene>
    <name evidence="2" type="ORF">DS2_13819</name>
</gene>